<evidence type="ECO:0000256" key="2">
    <source>
        <dbReference type="ARBA" id="ARBA00022679"/>
    </source>
</evidence>
<dbReference type="Gene3D" id="3.30.559.10">
    <property type="entry name" value="Chloramphenicol acetyltransferase-like domain"/>
    <property type="match status" value="2"/>
</dbReference>
<keyword evidence="7" id="KW-1185">Reference proteome</keyword>
<dbReference type="GO" id="GO:0016747">
    <property type="term" value="F:acyltransferase activity, transferring groups other than amino-acyl groups"/>
    <property type="evidence" value="ECO:0007669"/>
    <property type="project" value="TreeGrafter"/>
</dbReference>
<evidence type="ECO:0000256" key="3">
    <source>
        <dbReference type="ARBA" id="ARBA00023315"/>
    </source>
</evidence>
<feature type="domain" description="KIB1-4 beta-propeller" evidence="5">
    <location>
        <begin position="88"/>
        <end position="367"/>
    </location>
</feature>
<gene>
    <name evidence="6" type="ORF">HU200_021149</name>
</gene>
<dbReference type="EMBL" id="JACEFO010001663">
    <property type="protein sequence ID" value="KAF8724134.1"/>
    <property type="molecule type" value="Genomic_DNA"/>
</dbReference>
<dbReference type="PANTHER" id="PTHR31642:SF160">
    <property type="entry name" value="HXXXD-TYPE ACYL-TRANSFERASE FAMILY PROTEIN"/>
    <property type="match status" value="1"/>
</dbReference>
<dbReference type="InterPro" id="IPR005174">
    <property type="entry name" value="KIB1-4_b-propeller"/>
</dbReference>
<organism evidence="6 7">
    <name type="scientific">Digitaria exilis</name>
    <dbReference type="NCBI Taxonomy" id="1010633"/>
    <lineage>
        <taxon>Eukaryota</taxon>
        <taxon>Viridiplantae</taxon>
        <taxon>Streptophyta</taxon>
        <taxon>Embryophyta</taxon>
        <taxon>Tracheophyta</taxon>
        <taxon>Spermatophyta</taxon>
        <taxon>Magnoliopsida</taxon>
        <taxon>Liliopsida</taxon>
        <taxon>Poales</taxon>
        <taxon>Poaceae</taxon>
        <taxon>PACMAD clade</taxon>
        <taxon>Panicoideae</taxon>
        <taxon>Panicodae</taxon>
        <taxon>Paniceae</taxon>
        <taxon>Anthephorinae</taxon>
        <taxon>Digitaria</taxon>
    </lineage>
</organism>
<feature type="region of interest" description="Disordered" evidence="4">
    <location>
        <begin position="155"/>
        <end position="182"/>
    </location>
</feature>
<evidence type="ECO:0000259" key="5">
    <source>
        <dbReference type="Pfam" id="PF03478"/>
    </source>
</evidence>
<evidence type="ECO:0000313" key="6">
    <source>
        <dbReference type="EMBL" id="KAF8724134.1"/>
    </source>
</evidence>
<dbReference type="PANTHER" id="PTHR31642">
    <property type="entry name" value="TRICHOTHECENE 3-O-ACETYLTRANSFERASE"/>
    <property type="match status" value="1"/>
</dbReference>
<name>A0A835KDZ7_9POAL</name>
<evidence type="ECO:0000313" key="7">
    <source>
        <dbReference type="Proteomes" id="UP000636709"/>
    </source>
</evidence>
<keyword evidence="2" id="KW-0808">Transferase</keyword>
<protein>
    <recommendedName>
        <fullName evidence="5">KIB1-4 beta-propeller domain-containing protein</fullName>
    </recommendedName>
</protein>
<dbReference type="Proteomes" id="UP000636709">
    <property type="component" value="Unassembled WGS sequence"/>
</dbReference>
<accession>A0A835KDZ7</accession>
<feature type="compositionally biased region" description="Polar residues" evidence="4">
    <location>
        <begin position="426"/>
        <end position="439"/>
    </location>
</feature>
<comment type="caution">
    <text evidence="6">The sequence shown here is derived from an EMBL/GenBank/DDBJ whole genome shotgun (WGS) entry which is preliminary data.</text>
</comment>
<dbReference type="InterPro" id="IPR050317">
    <property type="entry name" value="Plant_Fungal_Acyltransferase"/>
</dbReference>
<feature type="compositionally biased region" description="Low complexity" evidence="4">
    <location>
        <begin position="61"/>
        <end position="73"/>
    </location>
</feature>
<feature type="region of interest" description="Disordered" evidence="4">
    <location>
        <begin position="425"/>
        <end position="454"/>
    </location>
</feature>
<keyword evidence="3" id="KW-0012">Acyltransferase</keyword>
<dbReference type="AlphaFoldDB" id="A0A835KDZ7"/>
<sequence length="1017" mass="109457">MHETMTNTLTRLSDKLSRFACGFSPSATITAAHHHVDDPRDDCLGTALLFPTTNGNDDESPCASSSSSPVAAADGVPEDEPVHGYMVFSLADDRMLDGLRLRSVTGRRVVPSPYGAGSPVIATDLSSFRHPSRLVDPFTGEESAWLPDLPVPLGETGPTAFEPEEPRVQGRRPAAPPTDDGFAWDLSPRGAMVARGDTVFFCERGDDGGGKWVPVHRSRSASDTMTVNYRGGFFFVLEQRALLTTVIDASTLDKVAEIPAPPLDDDDAVDCVHLVASTEDVLLLVHRGRGMQCELFSEVYRAWHKEPKPEWKKVTDVGDRALFVDRLHGFTVGAGGGENAAGVRRNCVYTISATPVEDPHGRRVAVYHVEEFHVNKPEPSSACSWRKSAGAPDLDLTIIGPAMARETLLSPVRGLLSARLKFPSPTGVSSSSIWATTPLSEGKPSLGTDTDTSSQWVAPGSTSTLFDGKPSPGTDAPFWWVASGLQRAPRHRFIKKSPNLPLAVTLSLSATEAEMAGTNGYQDSHVRVTSRRLVRASDSTIKPHVVAVANLDLLPQAMPVSMISIYPNNKPPATDFDAVVAAFESGLPCFLNHFFLFAGRITTNSLSGLPEVSCNNQGAELVVGESRGVALASLDYGTTSQCLHSMGLPFAANVALSVQVVSFACGGFTVAWRTNHLLVDGSALRLLVTSWSELARTGTLSVSAMPNHDRSSVLLRPRSPPSYGASLDDMFTPLDDTERQVNVLTTQQSFVKRLYHIEASDVARLREAACRDEGGRRATRLWKALAGVVVGTADTRCRKTWNVDGRQRLTASSPELRAAATLRNYVGNVTTSVIREADVEEVLRMPLPDVAAMVRETIAAPDYDEHFQELVDWVEMHKTRRYVHTSSLGLGSPTLCVAALASFPLDTDFGFGHAALAVPTSELRARMCAGRVGIMAKPGGDGSLIASGYLWPQLAAALEYDEPHVFKPLTAEYLGLSAPHGPKKHGPSQALGTVDRAMGWPGPISAGPRHGTIFLAR</sequence>
<evidence type="ECO:0000256" key="1">
    <source>
        <dbReference type="ARBA" id="ARBA00009861"/>
    </source>
</evidence>
<comment type="similarity">
    <text evidence="1">Belongs to the plant acyltransferase family.</text>
</comment>
<dbReference type="Pfam" id="PF03478">
    <property type="entry name" value="Beta-prop_KIB1-4"/>
    <property type="match status" value="1"/>
</dbReference>
<feature type="region of interest" description="Disordered" evidence="4">
    <location>
        <begin position="55"/>
        <end position="78"/>
    </location>
</feature>
<dbReference type="Pfam" id="PF02458">
    <property type="entry name" value="Transferase"/>
    <property type="match status" value="1"/>
</dbReference>
<dbReference type="OrthoDB" id="647894at2759"/>
<reference evidence="6" key="1">
    <citation type="submission" date="2020-07" db="EMBL/GenBank/DDBJ databases">
        <title>Genome sequence and genetic diversity analysis of an under-domesticated orphan crop, white fonio (Digitaria exilis).</title>
        <authorList>
            <person name="Bennetzen J.L."/>
            <person name="Chen S."/>
            <person name="Ma X."/>
            <person name="Wang X."/>
            <person name="Yssel A.E.J."/>
            <person name="Chaluvadi S.R."/>
            <person name="Johnson M."/>
            <person name="Gangashetty P."/>
            <person name="Hamidou F."/>
            <person name="Sanogo M.D."/>
            <person name="Zwaenepoel A."/>
            <person name="Wallace J."/>
            <person name="Van De Peer Y."/>
            <person name="Van Deynze A."/>
        </authorList>
    </citation>
    <scope>NUCLEOTIDE SEQUENCE</scope>
    <source>
        <tissue evidence="6">Leaves</tissue>
    </source>
</reference>
<evidence type="ECO:0000256" key="4">
    <source>
        <dbReference type="SAM" id="MobiDB-lite"/>
    </source>
</evidence>
<proteinExistence type="inferred from homology"/>
<dbReference type="InterPro" id="IPR023213">
    <property type="entry name" value="CAT-like_dom_sf"/>
</dbReference>